<dbReference type="AlphaFoldDB" id="X1MR16"/>
<name>X1MR16_9ZZZZ</name>
<evidence type="ECO:0000313" key="1">
    <source>
        <dbReference type="EMBL" id="GAI33768.1"/>
    </source>
</evidence>
<proteinExistence type="predicted"/>
<accession>X1MR16</accession>
<dbReference type="InterPro" id="IPR028978">
    <property type="entry name" value="Chorismate_lyase_/UTRA_dom_sf"/>
</dbReference>
<gene>
    <name evidence="1" type="ORF">S06H3_51069</name>
</gene>
<protein>
    <submittedName>
        <fullName evidence="1">Uncharacterized protein</fullName>
    </submittedName>
</protein>
<dbReference type="EMBL" id="BARV01032383">
    <property type="protein sequence ID" value="GAI33768.1"/>
    <property type="molecule type" value="Genomic_DNA"/>
</dbReference>
<dbReference type="SUPFAM" id="SSF64288">
    <property type="entry name" value="Chorismate lyase-like"/>
    <property type="match status" value="1"/>
</dbReference>
<reference evidence="1" key="1">
    <citation type="journal article" date="2014" name="Front. Microbiol.">
        <title>High frequency of phylogenetically diverse reductive dehalogenase-homologous genes in deep subseafloor sedimentary metagenomes.</title>
        <authorList>
            <person name="Kawai M."/>
            <person name="Futagami T."/>
            <person name="Toyoda A."/>
            <person name="Takaki Y."/>
            <person name="Nishi S."/>
            <person name="Hori S."/>
            <person name="Arai W."/>
            <person name="Tsubouchi T."/>
            <person name="Morono Y."/>
            <person name="Uchiyama I."/>
            <person name="Ito T."/>
            <person name="Fujiyama A."/>
            <person name="Inagaki F."/>
            <person name="Takami H."/>
        </authorList>
    </citation>
    <scope>NUCLEOTIDE SEQUENCE</scope>
    <source>
        <strain evidence="1">Expedition CK06-06</strain>
    </source>
</reference>
<organism evidence="1">
    <name type="scientific">marine sediment metagenome</name>
    <dbReference type="NCBI Taxonomy" id="412755"/>
    <lineage>
        <taxon>unclassified sequences</taxon>
        <taxon>metagenomes</taxon>
        <taxon>ecological metagenomes</taxon>
    </lineage>
</organism>
<feature type="non-terminal residue" evidence="1">
    <location>
        <position position="1"/>
    </location>
</feature>
<sequence>QGLLDKFGQDGFQKGEQVILANFGTNQTLLSLIFQKPANVKNIHIEEVEGVITRDVDLITGEQVVGHATTHIPRNRNSQEVWDAVRAGQLGLGQIIVTFNLATKRVLVDVGHDDHAFWRTYTIEGTDVFFEIYEHYPRLPFEEIGWIQEGRGHDSAP</sequence>
<dbReference type="Gene3D" id="3.40.1410.10">
    <property type="entry name" value="Chorismate lyase-like"/>
    <property type="match status" value="1"/>
</dbReference>
<comment type="caution">
    <text evidence="1">The sequence shown here is derived from an EMBL/GenBank/DDBJ whole genome shotgun (WGS) entry which is preliminary data.</text>
</comment>